<dbReference type="GO" id="GO:0042734">
    <property type="term" value="C:presynaptic membrane"/>
    <property type="evidence" value="ECO:0007669"/>
    <property type="project" value="TreeGrafter"/>
</dbReference>
<evidence type="ECO:0000256" key="1">
    <source>
        <dbReference type="ARBA" id="ARBA00004141"/>
    </source>
</evidence>
<comment type="subcellular location">
    <subcellularLocation>
        <location evidence="1">Membrane</location>
        <topology evidence="1">Multi-pass membrane protein</topology>
    </subcellularLocation>
</comment>
<dbReference type="SMART" id="SM00225">
    <property type="entry name" value="BTB"/>
    <property type="match status" value="1"/>
</dbReference>
<dbReference type="Pfam" id="PF02214">
    <property type="entry name" value="BTB_2"/>
    <property type="match status" value="1"/>
</dbReference>
<dbReference type="GO" id="GO:0005251">
    <property type="term" value="F:delayed rectifier potassium channel activity"/>
    <property type="evidence" value="ECO:0007669"/>
    <property type="project" value="TreeGrafter"/>
</dbReference>
<dbReference type="AlphaFoldDB" id="A0A7R9KMR3"/>
<keyword evidence="2" id="KW-0813">Transport</keyword>
<feature type="domain" description="BTB" evidence="9">
    <location>
        <begin position="28"/>
        <end position="128"/>
    </location>
</feature>
<organism evidence="10">
    <name type="scientific">Medioppia subpectinata</name>
    <dbReference type="NCBI Taxonomy" id="1979941"/>
    <lineage>
        <taxon>Eukaryota</taxon>
        <taxon>Metazoa</taxon>
        <taxon>Ecdysozoa</taxon>
        <taxon>Arthropoda</taxon>
        <taxon>Chelicerata</taxon>
        <taxon>Arachnida</taxon>
        <taxon>Acari</taxon>
        <taxon>Acariformes</taxon>
        <taxon>Sarcoptiformes</taxon>
        <taxon>Oribatida</taxon>
        <taxon>Brachypylina</taxon>
        <taxon>Oppioidea</taxon>
        <taxon>Oppiidae</taxon>
        <taxon>Medioppia</taxon>
    </lineage>
</organism>
<evidence type="ECO:0000256" key="7">
    <source>
        <dbReference type="ARBA" id="ARBA00023303"/>
    </source>
</evidence>
<keyword evidence="5" id="KW-0406">Ion transport</keyword>
<keyword evidence="3 8" id="KW-0812">Transmembrane</keyword>
<dbReference type="Proteomes" id="UP000759131">
    <property type="component" value="Unassembled WGS sequence"/>
</dbReference>
<dbReference type="InterPro" id="IPR027359">
    <property type="entry name" value="Volt_channel_dom_sf"/>
</dbReference>
<gene>
    <name evidence="10" type="ORF">OSB1V03_LOCUS6123</name>
</gene>
<dbReference type="GO" id="GO:0001508">
    <property type="term" value="P:action potential"/>
    <property type="evidence" value="ECO:0007669"/>
    <property type="project" value="TreeGrafter"/>
</dbReference>
<dbReference type="CDD" id="cd18416">
    <property type="entry name" value="BTB_Shaw-like"/>
    <property type="match status" value="1"/>
</dbReference>
<evidence type="ECO:0000256" key="8">
    <source>
        <dbReference type="SAM" id="Phobius"/>
    </source>
</evidence>
<name>A0A7R9KMR3_9ACAR</name>
<evidence type="ECO:0000256" key="3">
    <source>
        <dbReference type="ARBA" id="ARBA00022692"/>
    </source>
</evidence>
<dbReference type="PANTHER" id="PTHR11537">
    <property type="entry name" value="VOLTAGE-GATED POTASSIUM CHANNEL"/>
    <property type="match status" value="1"/>
</dbReference>
<feature type="transmembrane region" description="Helical" evidence="8">
    <location>
        <begin position="190"/>
        <end position="211"/>
    </location>
</feature>
<dbReference type="InterPro" id="IPR011333">
    <property type="entry name" value="SKP1/BTB/POZ_sf"/>
</dbReference>
<keyword evidence="7" id="KW-0407">Ion channel</keyword>
<dbReference type="PANTHER" id="PTHR11537:SF252">
    <property type="entry name" value="POTASSIUM VOLTAGE-GATED CHANNEL PROTEIN SHAW"/>
    <property type="match status" value="1"/>
</dbReference>
<dbReference type="Gene3D" id="3.30.710.10">
    <property type="entry name" value="Potassium Channel Kv1.1, Chain A"/>
    <property type="match status" value="1"/>
</dbReference>
<evidence type="ECO:0000256" key="4">
    <source>
        <dbReference type="ARBA" id="ARBA00022989"/>
    </source>
</evidence>
<dbReference type="EMBL" id="OC857826">
    <property type="protein sequence ID" value="CAD7625690.1"/>
    <property type="molecule type" value="Genomic_DNA"/>
</dbReference>
<dbReference type="GO" id="GO:0008076">
    <property type="term" value="C:voltage-gated potassium channel complex"/>
    <property type="evidence" value="ECO:0007669"/>
    <property type="project" value="InterPro"/>
</dbReference>
<dbReference type="InterPro" id="IPR003974">
    <property type="entry name" value="K_chnl_volt-dep_Kv3"/>
</dbReference>
<dbReference type="GO" id="GO:0032590">
    <property type="term" value="C:dendrite membrane"/>
    <property type="evidence" value="ECO:0007669"/>
    <property type="project" value="TreeGrafter"/>
</dbReference>
<evidence type="ECO:0000256" key="2">
    <source>
        <dbReference type="ARBA" id="ARBA00022448"/>
    </source>
</evidence>
<evidence type="ECO:0000313" key="11">
    <source>
        <dbReference type="Proteomes" id="UP000759131"/>
    </source>
</evidence>
<dbReference type="GO" id="GO:0043679">
    <property type="term" value="C:axon terminus"/>
    <property type="evidence" value="ECO:0007669"/>
    <property type="project" value="TreeGrafter"/>
</dbReference>
<dbReference type="PRINTS" id="PR00169">
    <property type="entry name" value="KCHANNEL"/>
</dbReference>
<dbReference type="GO" id="GO:0032809">
    <property type="term" value="C:neuronal cell body membrane"/>
    <property type="evidence" value="ECO:0007669"/>
    <property type="project" value="TreeGrafter"/>
</dbReference>
<dbReference type="FunFam" id="3.30.710.10:FF:000020">
    <property type="entry name" value="Potassium voltage-gated channel protein Shaw"/>
    <property type="match status" value="1"/>
</dbReference>
<dbReference type="GO" id="GO:0045211">
    <property type="term" value="C:postsynaptic membrane"/>
    <property type="evidence" value="ECO:0007669"/>
    <property type="project" value="TreeGrafter"/>
</dbReference>
<dbReference type="OrthoDB" id="10025005at2759"/>
<dbReference type="PRINTS" id="PR01498">
    <property type="entry name" value="SHAWCHANNEL"/>
</dbReference>
<dbReference type="SUPFAM" id="SSF54695">
    <property type="entry name" value="POZ domain"/>
    <property type="match status" value="1"/>
</dbReference>
<dbReference type="InterPro" id="IPR000210">
    <property type="entry name" value="BTB/POZ_dom"/>
</dbReference>
<dbReference type="GO" id="GO:0051260">
    <property type="term" value="P:protein homooligomerization"/>
    <property type="evidence" value="ECO:0007669"/>
    <property type="project" value="InterPro"/>
</dbReference>
<protein>
    <recommendedName>
        <fullName evidence="9">BTB domain-containing protein</fullName>
    </recommendedName>
</protein>
<accession>A0A7R9KMR3</accession>
<proteinExistence type="predicted"/>
<dbReference type="InterPro" id="IPR003131">
    <property type="entry name" value="T1-type_BTB"/>
</dbReference>
<evidence type="ECO:0000256" key="5">
    <source>
        <dbReference type="ARBA" id="ARBA00023065"/>
    </source>
</evidence>
<keyword evidence="4 8" id="KW-1133">Transmembrane helix</keyword>
<keyword evidence="6 8" id="KW-0472">Membrane</keyword>
<dbReference type="Gene3D" id="1.20.120.350">
    <property type="entry name" value="Voltage-gated potassium channels. Chain C"/>
    <property type="match status" value="1"/>
</dbReference>
<keyword evidence="11" id="KW-1185">Reference proteome</keyword>
<evidence type="ECO:0000256" key="6">
    <source>
        <dbReference type="ARBA" id="ARBA00023136"/>
    </source>
</evidence>
<evidence type="ECO:0000259" key="9">
    <source>
        <dbReference type="SMART" id="SM00225"/>
    </source>
</evidence>
<evidence type="ECO:0000313" key="10">
    <source>
        <dbReference type="EMBL" id="CAD7625690.1"/>
    </source>
</evidence>
<dbReference type="EMBL" id="CAJPIZ010003251">
    <property type="protein sequence ID" value="CAG2106120.1"/>
    <property type="molecule type" value="Genomic_DNA"/>
</dbReference>
<sequence>MQSMDEKMSVGCDDMELYLHHFDESSKKALVLNVGGIRHETYKATLKKIPATRLSRLTEALANYDPVLNEYFFDRHPGVFGQILNYYRTGKLHYPTDVCGPLFEEELEFWGLDSNQVEPCCWMTYTQHRDTQETLAVLDRLDLDTEKPSDEEIARKFGMEDDYLNGTLSCWQRLKPKLWSLSDEPYSSNAAKVIGVMSVFFICVSILSFCLKTHPNMRVPMIRNITETCSLVCVRTQNLFCDCLGVLRKKM</sequence>
<reference evidence="10" key="1">
    <citation type="submission" date="2020-11" db="EMBL/GenBank/DDBJ databases">
        <authorList>
            <person name="Tran Van P."/>
        </authorList>
    </citation>
    <scope>NUCLEOTIDE SEQUENCE</scope>
</reference>
<dbReference type="InterPro" id="IPR028325">
    <property type="entry name" value="VG_K_chnl"/>
</dbReference>